<keyword evidence="7 11" id="KW-1133">Transmembrane helix</keyword>
<dbReference type="CDD" id="cd00310">
    <property type="entry name" value="ATP-synt_Fo_a_6"/>
    <property type="match status" value="1"/>
</dbReference>
<reference evidence="13" key="1">
    <citation type="submission" date="2017-09" db="EMBL/GenBank/DDBJ databases">
        <title>Depth-based differentiation of microbial function through sediment-hosted aquifers and enrichment of novel symbionts in the deep terrestrial subsurface.</title>
        <authorList>
            <person name="Probst A.J."/>
            <person name="Ladd B."/>
            <person name="Jarett J.K."/>
            <person name="Geller-Mcgrath D.E."/>
            <person name="Sieber C.M.K."/>
            <person name="Emerson J.B."/>
            <person name="Anantharaman K."/>
            <person name="Thomas B.C."/>
            <person name="Malmstrom R."/>
            <person name="Stieglmeier M."/>
            <person name="Klingl A."/>
            <person name="Woyke T."/>
            <person name="Ryan C.M."/>
            <person name="Banfield J.F."/>
        </authorList>
    </citation>
    <scope>NUCLEOTIDE SEQUENCE [LARGE SCALE GENOMIC DNA]</scope>
</reference>
<evidence type="ECO:0000256" key="5">
    <source>
        <dbReference type="ARBA" id="ARBA00022692"/>
    </source>
</evidence>
<dbReference type="GO" id="GO:0005886">
    <property type="term" value="C:plasma membrane"/>
    <property type="evidence" value="ECO:0007669"/>
    <property type="project" value="UniProtKB-SubCell"/>
</dbReference>
<feature type="transmembrane region" description="Helical" evidence="11">
    <location>
        <begin position="31"/>
        <end position="50"/>
    </location>
</feature>
<evidence type="ECO:0000256" key="8">
    <source>
        <dbReference type="ARBA" id="ARBA00023065"/>
    </source>
</evidence>
<comment type="similarity">
    <text evidence="2 11">Belongs to the ATPase A chain family.</text>
</comment>
<dbReference type="InterPro" id="IPR000568">
    <property type="entry name" value="ATP_synth_F0_asu"/>
</dbReference>
<dbReference type="PANTHER" id="PTHR42823:SF3">
    <property type="entry name" value="ATP SYNTHASE SUBUNIT A, CHLOROPLASTIC"/>
    <property type="match status" value="1"/>
</dbReference>
<keyword evidence="4 11" id="KW-0138">CF(0)</keyword>
<dbReference type="GO" id="GO:0042777">
    <property type="term" value="P:proton motive force-driven plasma membrane ATP synthesis"/>
    <property type="evidence" value="ECO:0007669"/>
    <property type="project" value="TreeGrafter"/>
</dbReference>
<dbReference type="AlphaFoldDB" id="A0A2H0UKN8"/>
<evidence type="ECO:0000313" key="12">
    <source>
        <dbReference type="EMBL" id="PIR86974.1"/>
    </source>
</evidence>
<keyword evidence="9 11" id="KW-0472">Membrane</keyword>
<evidence type="ECO:0000313" key="13">
    <source>
        <dbReference type="Proteomes" id="UP000229526"/>
    </source>
</evidence>
<evidence type="ECO:0000256" key="4">
    <source>
        <dbReference type="ARBA" id="ARBA00022547"/>
    </source>
</evidence>
<dbReference type="PANTHER" id="PTHR42823">
    <property type="entry name" value="ATP SYNTHASE SUBUNIT A, CHLOROPLASTIC"/>
    <property type="match status" value="1"/>
</dbReference>
<feature type="transmembrane region" description="Helical" evidence="11">
    <location>
        <begin position="89"/>
        <end position="113"/>
    </location>
</feature>
<dbReference type="Proteomes" id="UP000229526">
    <property type="component" value="Unassembled WGS sequence"/>
</dbReference>
<evidence type="ECO:0000256" key="3">
    <source>
        <dbReference type="ARBA" id="ARBA00022448"/>
    </source>
</evidence>
<evidence type="ECO:0000256" key="2">
    <source>
        <dbReference type="ARBA" id="ARBA00006810"/>
    </source>
</evidence>
<evidence type="ECO:0000256" key="11">
    <source>
        <dbReference type="HAMAP-Rule" id="MF_01393"/>
    </source>
</evidence>
<organism evidence="12 13">
    <name type="scientific">Candidatus Harrisonbacteria bacterium CG10_big_fil_rev_8_21_14_0_10_49_15</name>
    <dbReference type="NCBI Taxonomy" id="1974587"/>
    <lineage>
        <taxon>Bacteria</taxon>
        <taxon>Candidatus Harrisoniibacteriota</taxon>
    </lineage>
</organism>
<dbReference type="GO" id="GO:0046933">
    <property type="term" value="F:proton-transporting ATP synthase activity, rotational mechanism"/>
    <property type="evidence" value="ECO:0007669"/>
    <property type="project" value="UniProtKB-UniRule"/>
</dbReference>
<dbReference type="InterPro" id="IPR035908">
    <property type="entry name" value="F0_ATP_A_sf"/>
</dbReference>
<accession>A0A2H0UKN8</accession>
<comment type="function">
    <text evidence="11">Key component of the proton channel; it plays a direct role in the translocation of protons across the membrane.</text>
</comment>
<dbReference type="Pfam" id="PF00119">
    <property type="entry name" value="ATP-synt_A"/>
    <property type="match status" value="1"/>
</dbReference>
<name>A0A2H0UKN8_9BACT</name>
<evidence type="ECO:0000256" key="7">
    <source>
        <dbReference type="ARBA" id="ARBA00022989"/>
    </source>
</evidence>
<keyword evidence="10 11" id="KW-0066">ATP synthesis</keyword>
<comment type="subcellular location">
    <subcellularLocation>
        <location evidence="11">Cell membrane</location>
        <topology evidence="11">Multi-pass membrane protein</topology>
    </subcellularLocation>
    <subcellularLocation>
        <location evidence="1">Membrane</location>
        <topology evidence="1">Multi-pass membrane protein</topology>
    </subcellularLocation>
</comment>
<dbReference type="GO" id="GO:0045259">
    <property type="term" value="C:proton-transporting ATP synthase complex"/>
    <property type="evidence" value="ECO:0007669"/>
    <property type="project" value="UniProtKB-KW"/>
</dbReference>
<keyword evidence="6 11" id="KW-0375">Hydrogen ion transport</keyword>
<evidence type="ECO:0000256" key="10">
    <source>
        <dbReference type="ARBA" id="ARBA00023310"/>
    </source>
</evidence>
<keyword evidence="11" id="KW-1003">Cell membrane</keyword>
<sequence>MEGNFFQIKGDIPDIAPDVVFSIGSWPISNTALQIVLLLVLSISFCALVIRRFSVEKPGKFQIAIEGLYESMVTFTEQLSGSRQKANEILPIILSLFVFVGVANLINIIPGLTSITWDGIAIFRTPTSDFNTTLGMALAMIIFIQATALTRLGVWRYLGQFIKIKPLIDGFHQGFSQGMTALIEFGIGFLDIVSELAKILSLSLRLFGNIYAGEVLLVMIFGALAFVLPSLWMTLSLFFGIIQAIVFGALCAAYYASSVPDAKVIPK</sequence>
<protein>
    <recommendedName>
        <fullName evidence="11">ATP synthase subunit a</fullName>
    </recommendedName>
    <alternativeName>
        <fullName evidence="11">ATP synthase F0 sector subunit a</fullName>
    </alternativeName>
    <alternativeName>
        <fullName evidence="11">F-ATPase subunit 6</fullName>
    </alternativeName>
</protein>
<comment type="caution">
    <text evidence="12">The sequence shown here is derived from an EMBL/GenBank/DDBJ whole genome shotgun (WGS) entry which is preliminary data.</text>
</comment>
<proteinExistence type="inferred from homology"/>
<dbReference type="InterPro" id="IPR045082">
    <property type="entry name" value="ATP_syn_F0_a_bact/chloroplast"/>
</dbReference>
<evidence type="ECO:0000256" key="1">
    <source>
        <dbReference type="ARBA" id="ARBA00004141"/>
    </source>
</evidence>
<dbReference type="InterPro" id="IPR023011">
    <property type="entry name" value="ATP_synth_F0_asu_AS"/>
</dbReference>
<keyword evidence="8 11" id="KW-0406">Ion transport</keyword>
<dbReference type="SUPFAM" id="SSF81336">
    <property type="entry name" value="F1F0 ATP synthase subunit A"/>
    <property type="match status" value="1"/>
</dbReference>
<gene>
    <name evidence="11" type="primary">atpB</name>
    <name evidence="12" type="ORF">COU11_03085</name>
</gene>
<dbReference type="EMBL" id="PFBD01000022">
    <property type="protein sequence ID" value="PIR86974.1"/>
    <property type="molecule type" value="Genomic_DNA"/>
</dbReference>
<feature type="transmembrane region" description="Helical" evidence="11">
    <location>
        <begin position="206"/>
        <end position="228"/>
    </location>
</feature>
<keyword evidence="3 11" id="KW-0813">Transport</keyword>
<dbReference type="Gene3D" id="1.20.120.220">
    <property type="entry name" value="ATP synthase, F0 complex, subunit A"/>
    <property type="match status" value="1"/>
</dbReference>
<feature type="transmembrane region" description="Helical" evidence="11">
    <location>
        <begin position="133"/>
        <end position="154"/>
    </location>
</feature>
<keyword evidence="5 11" id="KW-0812">Transmembrane</keyword>
<evidence type="ECO:0000256" key="6">
    <source>
        <dbReference type="ARBA" id="ARBA00022781"/>
    </source>
</evidence>
<feature type="transmembrane region" description="Helical" evidence="11">
    <location>
        <begin position="235"/>
        <end position="257"/>
    </location>
</feature>
<dbReference type="PROSITE" id="PS00449">
    <property type="entry name" value="ATPASE_A"/>
    <property type="match status" value="1"/>
</dbReference>
<evidence type="ECO:0000256" key="9">
    <source>
        <dbReference type="ARBA" id="ARBA00023136"/>
    </source>
</evidence>
<dbReference type="HAMAP" id="MF_01393">
    <property type="entry name" value="ATP_synth_a_bact"/>
    <property type="match status" value="1"/>
</dbReference>